<evidence type="ECO:0000313" key="8">
    <source>
        <dbReference type="Proteomes" id="UP000005439"/>
    </source>
</evidence>
<feature type="transmembrane region" description="Helical" evidence="6">
    <location>
        <begin position="207"/>
        <end position="226"/>
    </location>
</feature>
<dbReference type="Gene3D" id="1.20.1740.10">
    <property type="entry name" value="Amino acid/polyamine transporter I"/>
    <property type="match status" value="1"/>
</dbReference>
<name>G8TTL6_SULAD</name>
<protein>
    <submittedName>
        <fullName evidence="7">Amino acid/polyamine/organocation transporter, APC superfamily</fullName>
    </submittedName>
</protein>
<proteinExistence type="predicted"/>
<feature type="transmembrane region" description="Helical" evidence="6">
    <location>
        <begin position="135"/>
        <end position="155"/>
    </location>
</feature>
<feature type="transmembrane region" description="Helical" evidence="6">
    <location>
        <begin position="58"/>
        <end position="81"/>
    </location>
</feature>
<dbReference type="Proteomes" id="UP000005439">
    <property type="component" value="Chromosome"/>
</dbReference>
<keyword evidence="5 6" id="KW-0472">Membrane</keyword>
<evidence type="ECO:0000256" key="1">
    <source>
        <dbReference type="ARBA" id="ARBA00004651"/>
    </source>
</evidence>
<evidence type="ECO:0000256" key="2">
    <source>
        <dbReference type="ARBA" id="ARBA00022475"/>
    </source>
</evidence>
<keyword evidence="2" id="KW-1003">Cell membrane</keyword>
<accession>G8TTL6</accession>
<keyword evidence="3 6" id="KW-0812">Transmembrane</keyword>
<dbReference type="InterPro" id="IPR050367">
    <property type="entry name" value="APC_superfamily"/>
</dbReference>
<reference evidence="8" key="1">
    <citation type="submission" date="2011-12" db="EMBL/GenBank/DDBJ databases">
        <title>The complete genome of chromosome of Sulfobacillus acidophilus DSM 10332.</title>
        <authorList>
            <person name="Lucas S."/>
            <person name="Han J."/>
            <person name="Lapidus A."/>
            <person name="Bruce D."/>
            <person name="Goodwin L."/>
            <person name="Pitluck S."/>
            <person name="Peters L."/>
            <person name="Kyrpides N."/>
            <person name="Mavromatis K."/>
            <person name="Ivanova N."/>
            <person name="Mikhailova N."/>
            <person name="Chertkov O."/>
            <person name="Saunders E."/>
            <person name="Detter J.C."/>
            <person name="Tapia R."/>
            <person name="Han C."/>
            <person name="Land M."/>
            <person name="Hauser L."/>
            <person name="Markowitz V."/>
            <person name="Cheng J.-F."/>
            <person name="Hugenholtz P."/>
            <person name="Woyke T."/>
            <person name="Wu D."/>
            <person name="Pukall R."/>
            <person name="Gehrich-Schroeter G."/>
            <person name="Schneider S."/>
            <person name="Klenk H.-P."/>
            <person name="Eisen J.A."/>
        </authorList>
    </citation>
    <scope>NUCLEOTIDE SEQUENCE [LARGE SCALE GENOMIC DNA]</scope>
    <source>
        <strain evidence="8">ATCC 700253 / DSM 10332 / NAL</strain>
    </source>
</reference>
<dbReference type="AlphaFoldDB" id="G8TTL6"/>
<dbReference type="PATRIC" id="fig|679936.5.peg.2281"/>
<evidence type="ECO:0000256" key="5">
    <source>
        <dbReference type="ARBA" id="ARBA00023136"/>
    </source>
</evidence>
<keyword evidence="8" id="KW-1185">Reference proteome</keyword>
<feature type="transmembrane region" description="Helical" evidence="6">
    <location>
        <begin position="377"/>
        <end position="395"/>
    </location>
</feature>
<gene>
    <name evidence="7" type="ordered locus">Sulac_2206</name>
</gene>
<evidence type="ECO:0000313" key="7">
    <source>
        <dbReference type="EMBL" id="AEW05682.1"/>
    </source>
</evidence>
<feature type="transmembrane region" description="Helical" evidence="6">
    <location>
        <begin position="407"/>
        <end position="425"/>
    </location>
</feature>
<keyword evidence="4 6" id="KW-1133">Transmembrane helix</keyword>
<feature type="transmembrane region" description="Helical" evidence="6">
    <location>
        <begin position="288"/>
        <end position="315"/>
    </location>
</feature>
<dbReference type="KEGG" id="sap:Sulac_2206"/>
<feature type="transmembrane region" description="Helical" evidence="6">
    <location>
        <begin position="167"/>
        <end position="187"/>
    </location>
</feature>
<organism evidence="7 8">
    <name type="scientific">Sulfobacillus acidophilus (strain ATCC 700253 / DSM 10332 / NAL)</name>
    <dbReference type="NCBI Taxonomy" id="679936"/>
    <lineage>
        <taxon>Bacteria</taxon>
        <taxon>Bacillati</taxon>
        <taxon>Bacillota</taxon>
        <taxon>Clostridia</taxon>
        <taxon>Eubacteriales</taxon>
        <taxon>Clostridiales Family XVII. Incertae Sedis</taxon>
        <taxon>Sulfobacillus</taxon>
    </lineage>
</organism>
<evidence type="ECO:0000256" key="3">
    <source>
        <dbReference type="ARBA" id="ARBA00022692"/>
    </source>
</evidence>
<evidence type="ECO:0000256" key="6">
    <source>
        <dbReference type="SAM" id="Phobius"/>
    </source>
</evidence>
<feature type="transmembrane region" description="Helical" evidence="6">
    <location>
        <begin position="349"/>
        <end position="371"/>
    </location>
</feature>
<dbReference type="EMBL" id="CP003179">
    <property type="protein sequence ID" value="AEW05682.1"/>
    <property type="molecule type" value="Genomic_DNA"/>
</dbReference>
<dbReference type="HOGENOM" id="CLU_045974_0_0_9"/>
<feature type="transmembrane region" description="Helical" evidence="6">
    <location>
        <begin position="27"/>
        <end position="52"/>
    </location>
</feature>
<comment type="subcellular location">
    <subcellularLocation>
        <location evidence="1">Cell membrane</location>
        <topology evidence="1">Multi-pass membrane protein</topology>
    </subcellularLocation>
</comment>
<dbReference type="PANTHER" id="PTHR42770">
    <property type="entry name" value="AMINO ACID TRANSPORTER-RELATED"/>
    <property type="match status" value="1"/>
</dbReference>
<dbReference type="Pfam" id="PF13520">
    <property type="entry name" value="AA_permease_2"/>
    <property type="match status" value="1"/>
</dbReference>
<dbReference type="PANTHER" id="PTHR42770:SF11">
    <property type="entry name" value="INNER MEMBRANE TRANSPORT PROTEIN YBAT"/>
    <property type="match status" value="1"/>
</dbReference>
<dbReference type="InterPro" id="IPR002293">
    <property type="entry name" value="AA/rel_permease1"/>
</dbReference>
<feature type="transmembrane region" description="Helical" evidence="6">
    <location>
        <begin position="102"/>
        <end position="129"/>
    </location>
</feature>
<dbReference type="GO" id="GO:0005886">
    <property type="term" value="C:plasma membrane"/>
    <property type="evidence" value="ECO:0007669"/>
    <property type="project" value="UniProtKB-SubCell"/>
</dbReference>
<feature type="transmembrane region" description="Helical" evidence="6">
    <location>
        <begin position="431"/>
        <end position="449"/>
    </location>
</feature>
<sequence>MPHHDVSSEEILKKAGYRQDLARSLTVLQTVGLALSDITPAASFFVIAAQIFPMTGTGAGWTFLLAGIIALSVAFSMAELGSRYPFAGGLYAIVTRVLGKPIGFLAMVDYVVQAIFLPASIALGIGGYIQTLVPGINANIWATILMALVTILAVLRVKTNANITGIFLSVELAVMVLVTIVGLVHPLTPFSLLIHPVSFNASHVSPVKAAVILAAISVALFSYNGYDSAINFSEETDGSARNVGKSVMNAASLGVLFQVVPAFAVILADGTIRAFYGASLPIEYYVEHAIGPTGATIVILGVILAVINATLAIVLQFSRVIYSTGRDQSWPAPVNRALTLIHSRYRTPWVSVLVVGVLGIGLTLLGSAVAAITFTSVMIIILYALVAISAIVHRVGRLKTGELPFKMWIWPVPPLVALAGVILAISQQTSGDLETCAAIFGGGFLYYLVWARRQPGLWHVSTSLVEEPAKSSARPVK</sequence>
<dbReference type="PIRSF" id="PIRSF006060">
    <property type="entry name" value="AA_transporter"/>
    <property type="match status" value="1"/>
</dbReference>
<dbReference type="STRING" id="679936.Sulac_2206"/>
<feature type="transmembrane region" description="Helical" evidence="6">
    <location>
        <begin position="247"/>
        <end position="268"/>
    </location>
</feature>
<dbReference type="GO" id="GO:0022857">
    <property type="term" value="F:transmembrane transporter activity"/>
    <property type="evidence" value="ECO:0007669"/>
    <property type="project" value="InterPro"/>
</dbReference>
<evidence type="ECO:0000256" key="4">
    <source>
        <dbReference type="ARBA" id="ARBA00022989"/>
    </source>
</evidence>
<reference evidence="7 8" key="2">
    <citation type="journal article" date="2012" name="Stand. Genomic Sci.">
        <title>Complete genome sequence of the moderately thermophilic mineral-sulfide-oxidizing firmicute Sulfobacillus acidophilus type strain (NAL(T)).</title>
        <authorList>
            <person name="Anderson I."/>
            <person name="Chertkov O."/>
            <person name="Chen A."/>
            <person name="Saunders E."/>
            <person name="Lapidus A."/>
            <person name="Nolan M."/>
            <person name="Lucas S."/>
            <person name="Hammon N."/>
            <person name="Deshpande S."/>
            <person name="Cheng J.F."/>
            <person name="Han C."/>
            <person name="Tapia R."/>
            <person name="Goodwin L.A."/>
            <person name="Pitluck S."/>
            <person name="Liolios K."/>
            <person name="Pagani I."/>
            <person name="Ivanova N."/>
            <person name="Mikhailova N."/>
            <person name="Pati A."/>
            <person name="Palaniappan K."/>
            <person name="Land M."/>
            <person name="Pan C."/>
            <person name="Rohde M."/>
            <person name="Pukall R."/>
            <person name="Goker M."/>
            <person name="Detter J.C."/>
            <person name="Woyke T."/>
            <person name="Bristow J."/>
            <person name="Eisen J.A."/>
            <person name="Markowitz V."/>
            <person name="Hugenholtz P."/>
            <person name="Kyrpides N.C."/>
            <person name="Klenk H.P."/>
            <person name="Mavromatis K."/>
        </authorList>
    </citation>
    <scope>NUCLEOTIDE SEQUENCE [LARGE SCALE GENOMIC DNA]</scope>
    <source>
        <strain evidence="8">ATCC 700253 / DSM 10332 / NAL</strain>
    </source>
</reference>